<accession>A0A0C2G3I6</accession>
<keyword evidence="2" id="KW-0067">ATP-binding</keyword>
<evidence type="ECO:0000313" key="5">
    <source>
        <dbReference type="EMBL" id="KIH55470.1"/>
    </source>
</evidence>
<protein>
    <recommendedName>
        <fullName evidence="4">ATPase AAA-type core domain-containing protein</fullName>
    </recommendedName>
</protein>
<dbReference type="Proteomes" id="UP000054047">
    <property type="component" value="Unassembled WGS sequence"/>
</dbReference>
<gene>
    <name evidence="5" type="ORF">ANCDUO_14372</name>
</gene>
<dbReference type="InterPro" id="IPR003959">
    <property type="entry name" value="ATPase_AAA_core"/>
</dbReference>
<sequence>MPMTMRRMRRQCLLRLLKENRVMIICCSRWNLSSVRTRSNRSETRRKRSGKVQQPRGTLTTLAKVHELLNDKQHAVLVAERSTREWFTPTLSIVDKNLLHLNALVTVKASGMFKNVTTAIVGLLSYTTDSSVLGRKLDKPPKEIFVDIGGLENHIREMEESVELSLTHPEYGHHRFKRRYPLCRAWHSENPVSQGCRKFHSCDVYQSNWRRFGAKQSGDGAKLVSELFKMAKNIGLSMVFLDEADAVGTKRFDTSSRT</sequence>
<evidence type="ECO:0000256" key="1">
    <source>
        <dbReference type="ARBA" id="ARBA00022741"/>
    </source>
</evidence>
<evidence type="ECO:0000259" key="4">
    <source>
        <dbReference type="Pfam" id="PF00004"/>
    </source>
</evidence>
<feature type="domain" description="ATPase AAA-type core" evidence="4">
    <location>
        <begin position="207"/>
        <end position="252"/>
    </location>
</feature>
<dbReference type="EMBL" id="KN737314">
    <property type="protein sequence ID" value="KIH55470.1"/>
    <property type="molecule type" value="Genomic_DNA"/>
</dbReference>
<dbReference type="Pfam" id="PF00004">
    <property type="entry name" value="AAA"/>
    <property type="match status" value="1"/>
</dbReference>
<organism evidence="5 6">
    <name type="scientific">Ancylostoma duodenale</name>
    <dbReference type="NCBI Taxonomy" id="51022"/>
    <lineage>
        <taxon>Eukaryota</taxon>
        <taxon>Metazoa</taxon>
        <taxon>Ecdysozoa</taxon>
        <taxon>Nematoda</taxon>
        <taxon>Chromadorea</taxon>
        <taxon>Rhabditida</taxon>
        <taxon>Rhabditina</taxon>
        <taxon>Rhabditomorpha</taxon>
        <taxon>Strongyloidea</taxon>
        <taxon>Ancylostomatidae</taxon>
        <taxon>Ancylostomatinae</taxon>
        <taxon>Ancylostoma</taxon>
    </lineage>
</organism>
<name>A0A0C2G3I6_9BILA</name>
<dbReference type="GO" id="GO:0016887">
    <property type="term" value="F:ATP hydrolysis activity"/>
    <property type="evidence" value="ECO:0007669"/>
    <property type="project" value="InterPro"/>
</dbReference>
<feature type="region of interest" description="Disordered" evidence="3">
    <location>
        <begin position="37"/>
        <end position="56"/>
    </location>
</feature>
<keyword evidence="6" id="KW-1185">Reference proteome</keyword>
<dbReference type="AlphaFoldDB" id="A0A0C2G3I6"/>
<evidence type="ECO:0000256" key="3">
    <source>
        <dbReference type="SAM" id="MobiDB-lite"/>
    </source>
</evidence>
<evidence type="ECO:0000256" key="2">
    <source>
        <dbReference type="ARBA" id="ARBA00022840"/>
    </source>
</evidence>
<dbReference type="Gene3D" id="3.40.50.300">
    <property type="entry name" value="P-loop containing nucleotide triphosphate hydrolases"/>
    <property type="match status" value="1"/>
</dbReference>
<evidence type="ECO:0000313" key="6">
    <source>
        <dbReference type="Proteomes" id="UP000054047"/>
    </source>
</evidence>
<dbReference type="PANTHER" id="PTHR23073">
    <property type="entry name" value="26S PROTEASOME REGULATORY SUBUNIT"/>
    <property type="match status" value="1"/>
</dbReference>
<proteinExistence type="predicted"/>
<dbReference type="InterPro" id="IPR050221">
    <property type="entry name" value="26S_Proteasome_ATPase"/>
</dbReference>
<dbReference type="InterPro" id="IPR027417">
    <property type="entry name" value="P-loop_NTPase"/>
</dbReference>
<dbReference type="GO" id="GO:0005524">
    <property type="term" value="F:ATP binding"/>
    <property type="evidence" value="ECO:0007669"/>
    <property type="project" value="UniProtKB-KW"/>
</dbReference>
<reference evidence="5 6" key="1">
    <citation type="submission" date="2013-12" db="EMBL/GenBank/DDBJ databases">
        <title>Draft genome of the parsitic nematode Ancylostoma duodenale.</title>
        <authorList>
            <person name="Mitreva M."/>
        </authorList>
    </citation>
    <scope>NUCLEOTIDE SEQUENCE [LARGE SCALE GENOMIC DNA]</scope>
    <source>
        <strain evidence="5 6">Zhejiang</strain>
    </source>
</reference>
<keyword evidence="1" id="KW-0547">Nucleotide-binding</keyword>